<evidence type="ECO:0000313" key="10">
    <source>
        <dbReference type="EMBL" id="APT89580.1"/>
    </source>
</evidence>
<dbReference type="AlphaFoldDB" id="A0A1L7CUW2"/>
<proteinExistence type="inferred from homology"/>
<feature type="binding site" evidence="7">
    <location>
        <position position="258"/>
    </location>
    <ligand>
        <name>Mg(2+)</name>
        <dbReference type="ChEBI" id="CHEBI:18420"/>
        <label>1</label>
    </ligand>
</feature>
<dbReference type="InterPro" id="IPR036691">
    <property type="entry name" value="Endo/exonu/phosph_ase_sf"/>
</dbReference>
<dbReference type="Gene3D" id="3.60.10.10">
    <property type="entry name" value="Endonuclease/exonuclease/phosphatase"/>
    <property type="match status" value="1"/>
</dbReference>
<dbReference type="InterPro" id="IPR005135">
    <property type="entry name" value="Endo/exonuclease/phosphatase"/>
</dbReference>
<organism evidence="10 11">
    <name type="scientific">Corynebacterium frankenforstense DSM 45800</name>
    <dbReference type="NCBI Taxonomy" id="1437875"/>
    <lineage>
        <taxon>Bacteria</taxon>
        <taxon>Bacillati</taxon>
        <taxon>Actinomycetota</taxon>
        <taxon>Actinomycetes</taxon>
        <taxon>Mycobacteriales</taxon>
        <taxon>Corynebacteriaceae</taxon>
        <taxon>Corynebacterium</taxon>
    </lineage>
</organism>
<accession>A0A1L7CUW2</accession>
<evidence type="ECO:0000256" key="1">
    <source>
        <dbReference type="ARBA" id="ARBA00001936"/>
    </source>
</evidence>
<dbReference type="EMBL" id="CP009247">
    <property type="protein sequence ID" value="APT89580.1"/>
    <property type="molecule type" value="Genomic_DNA"/>
</dbReference>
<dbReference type="PROSITE" id="PS00728">
    <property type="entry name" value="AP_NUCLEASE_F1_3"/>
    <property type="match status" value="1"/>
</dbReference>
<dbReference type="OrthoDB" id="9803914at2"/>
<keyword evidence="11" id="KW-1185">Reference proteome</keyword>
<evidence type="ECO:0000256" key="6">
    <source>
        <dbReference type="PIRSR" id="PIRSR604808-1"/>
    </source>
</evidence>
<evidence type="ECO:0000256" key="3">
    <source>
        <dbReference type="ARBA" id="ARBA00022723"/>
    </source>
</evidence>
<dbReference type="RefSeq" id="WP_075665014.1">
    <property type="nucleotide sequence ID" value="NZ_CP009247.1"/>
</dbReference>
<comment type="cofactor">
    <cofactor evidence="1">
        <name>Mn(2+)</name>
        <dbReference type="ChEBI" id="CHEBI:29035"/>
    </cofactor>
</comment>
<evidence type="ECO:0000259" key="9">
    <source>
        <dbReference type="Pfam" id="PF03372"/>
    </source>
</evidence>
<feature type="site" description="Transition state stabilizer" evidence="8">
    <location>
        <position position="160"/>
    </location>
</feature>
<keyword evidence="7" id="KW-0464">Manganese</keyword>
<feature type="active site" evidence="6">
    <location>
        <position position="115"/>
    </location>
</feature>
<evidence type="ECO:0000256" key="7">
    <source>
        <dbReference type="PIRSR" id="PIRSR604808-2"/>
    </source>
</evidence>
<dbReference type="Proteomes" id="UP000185434">
    <property type="component" value="Chromosome"/>
</dbReference>
<evidence type="ECO:0000313" key="11">
    <source>
        <dbReference type="Proteomes" id="UP000185434"/>
    </source>
</evidence>
<evidence type="ECO:0000256" key="5">
    <source>
        <dbReference type="ARBA" id="ARBA00022842"/>
    </source>
</evidence>
<feature type="binding site" evidence="7">
    <location>
        <position position="160"/>
    </location>
    <ligand>
        <name>Mg(2+)</name>
        <dbReference type="ChEBI" id="CHEBI:18420"/>
        <label>1</label>
    </ligand>
</feature>
<dbReference type="CDD" id="cd09086">
    <property type="entry name" value="ExoIII-like_AP-endo"/>
    <property type="match status" value="1"/>
</dbReference>
<dbReference type="SUPFAM" id="SSF56219">
    <property type="entry name" value="DNase I-like"/>
    <property type="match status" value="1"/>
</dbReference>
<evidence type="ECO:0000256" key="4">
    <source>
        <dbReference type="ARBA" id="ARBA00022801"/>
    </source>
</evidence>
<feature type="binding site" evidence="7">
    <location>
        <position position="7"/>
    </location>
    <ligand>
        <name>Mg(2+)</name>
        <dbReference type="ChEBI" id="CHEBI:18420"/>
        <label>1</label>
    </ligand>
</feature>
<keyword evidence="3 7" id="KW-0479">Metal-binding</keyword>
<dbReference type="STRING" id="1437875.CFRA_10470"/>
<dbReference type="GO" id="GO:0006281">
    <property type="term" value="P:DNA repair"/>
    <property type="evidence" value="ECO:0007669"/>
    <property type="project" value="InterPro"/>
</dbReference>
<dbReference type="PANTHER" id="PTHR43250:SF2">
    <property type="entry name" value="EXODEOXYRIBONUCLEASE III"/>
    <property type="match status" value="1"/>
</dbReference>
<sequence length="274" mass="30883">MRIATWNVNSARTRADRMAEFLTRHDVDVLAVQETKCTDENFPAERFEDLGYEVAHVGYNQWNGVAVLSRVGLEDVADHFDGQPGFTKTGGIDEERVEARAVAATCGGVRVWSLYVPNGRAIADPHYQYKVRWLWRLRDVVKQELDAHPEARLALMGDFNIAPQDHDVWDRAFFEGRTHVTEPERAAFEGLCEAGLEEVTRARTGDTPYTYWDYTAGRFPRNEGMRIDFQLASAPLAERVTGAFIDVDERSGKGASDHAPVVVDYDVADFDAVR</sequence>
<dbReference type="InterPro" id="IPR037493">
    <property type="entry name" value="ExoIII-like"/>
</dbReference>
<dbReference type="NCBIfam" id="TIGR00195">
    <property type="entry name" value="exoDNase_III"/>
    <property type="match status" value="1"/>
</dbReference>
<protein>
    <submittedName>
        <fullName evidence="10">Exodeoxyribonuclease III</fullName>
    </submittedName>
</protein>
<reference evidence="10 11" key="1">
    <citation type="submission" date="2014-08" db="EMBL/GenBank/DDBJ databases">
        <title>Complete genome sequence of Corynebacterium frankenforstense ST18(T) (=DSM 45800(T)), isolated from raw cow milk.</title>
        <authorList>
            <person name="Ruckert C."/>
            <person name="Albersmeier A."/>
            <person name="Winkler A."/>
            <person name="Lipski A."/>
            <person name="Kalinowski J."/>
        </authorList>
    </citation>
    <scope>NUCLEOTIDE SEQUENCE [LARGE SCALE GENOMIC DNA]</scope>
    <source>
        <strain evidence="10 11">ST18</strain>
    </source>
</reference>
<dbReference type="NCBIfam" id="TIGR00633">
    <property type="entry name" value="xth"/>
    <property type="match status" value="1"/>
</dbReference>
<dbReference type="KEGG" id="cfk:CFRA_10470"/>
<dbReference type="InterPro" id="IPR004808">
    <property type="entry name" value="AP_endonuc_1"/>
</dbReference>
<dbReference type="InterPro" id="IPR020848">
    <property type="entry name" value="AP_endonuclease_F1_CS"/>
</dbReference>
<dbReference type="Pfam" id="PF03372">
    <property type="entry name" value="Exo_endo_phos"/>
    <property type="match status" value="1"/>
</dbReference>
<feature type="site" description="Important for catalytic activity" evidence="8">
    <location>
        <position position="228"/>
    </location>
</feature>
<keyword evidence="4" id="KW-0378">Hydrolase</keyword>
<comment type="cofactor">
    <cofactor evidence="7">
        <name>Mg(2+)</name>
        <dbReference type="ChEBI" id="CHEBI:18420"/>
    </cofactor>
    <cofactor evidence="7">
        <name>Mn(2+)</name>
        <dbReference type="ChEBI" id="CHEBI:29035"/>
    </cofactor>
    <text evidence="7">Probably binds two magnesium or manganese ions per subunit.</text>
</comment>
<dbReference type="GO" id="GO:0004519">
    <property type="term" value="F:endonuclease activity"/>
    <property type="evidence" value="ECO:0007669"/>
    <property type="project" value="InterPro"/>
</dbReference>
<dbReference type="GO" id="GO:0046872">
    <property type="term" value="F:metal ion binding"/>
    <property type="evidence" value="ECO:0007669"/>
    <property type="project" value="UniProtKB-KW"/>
</dbReference>
<evidence type="ECO:0000256" key="8">
    <source>
        <dbReference type="PIRSR" id="PIRSR604808-3"/>
    </source>
</evidence>
<feature type="active site" description="Proton acceptor" evidence="6">
    <location>
        <position position="258"/>
    </location>
</feature>
<dbReference type="PANTHER" id="PTHR43250">
    <property type="entry name" value="EXODEOXYRIBONUCLEASE III"/>
    <property type="match status" value="1"/>
</dbReference>
<dbReference type="PROSITE" id="PS51435">
    <property type="entry name" value="AP_NUCLEASE_F1_4"/>
    <property type="match status" value="1"/>
</dbReference>
<feature type="binding site" evidence="7">
    <location>
        <position position="34"/>
    </location>
    <ligand>
        <name>Mg(2+)</name>
        <dbReference type="ChEBI" id="CHEBI:18420"/>
        <label>1</label>
    </ligand>
</feature>
<keyword evidence="5 7" id="KW-0460">Magnesium</keyword>
<gene>
    <name evidence="10" type="ORF">CFRA_10470</name>
</gene>
<evidence type="ECO:0000256" key="2">
    <source>
        <dbReference type="ARBA" id="ARBA00007092"/>
    </source>
</evidence>
<feature type="active site" description="Proton donor/acceptor" evidence="6">
    <location>
        <position position="158"/>
    </location>
</feature>
<name>A0A1L7CUW2_9CORY</name>
<feature type="domain" description="Endonuclease/exonuclease/phosphatase" evidence="9">
    <location>
        <begin position="4"/>
        <end position="258"/>
    </location>
</feature>
<dbReference type="GO" id="GO:0003677">
    <property type="term" value="F:DNA binding"/>
    <property type="evidence" value="ECO:0007669"/>
    <property type="project" value="InterPro"/>
</dbReference>
<feature type="site" description="Interaction with DNA substrate" evidence="8">
    <location>
        <position position="258"/>
    </location>
</feature>
<feature type="binding site" evidence="7">
    <location>
        <position position="257"/>
    </location>
    <ligand>
        <name>Mg(2+)</name>
        <dbReference type="ChEBI" id="CHEBI:18420"/>
        <label>1</label>
    </ligand>
</feature>
<feature type="binding site" evidence="7">
    <location>
        <position position="158"/>
    </location>
    <ligand>
        <name>Mg(2+)</name>
        <dbReference type="ChEBI" id="CHEBI:18420"/>
        <label>1</label>
    </ligand>
</feature>
<dbReference type="GO" id="GO:0008311">
    <property type="term" value="F:double-stranded DNA 3'-5' DNA exonuclease activity"/>
    <property type="evidence" value="ECO:0007669"/>
    <property type="project" value="InterPro"/>
</dbReference>
<comment type="similarity">
    <text evidence="2">Belongs to the DNA repair enzymes AP/ExoA family.</text>
</comment>